<dbReference type="Proteomes" id="UP000218690">
    <property type="component" value="Unassembled WGS sequence"/>
</dbReference>
<evidence type="ECO:0000313" key="2">
    <source>
        <dbReference type="EMBL" id="PCC83255.1"/>
    </source>
</evidence>
<evidence type="ECO:0000256" key="1">
    <source>
        <dbReference type="SAM" id="Phobius"/>
    </source>
</evidence>
<name>A0A2A4AHK8_9CORY</name>
<protein>
    <recommendedName>
        <fullName evidence="4">ECF transporter S component</fullName>
    </recommendedName>
</protein>
<sequence length="228" mass="24335">MMFNPVMGMALNMLIGSLVVGTNIPFYFDTLGTIVVAILYGPTLGMATGLGASVLSASYAAHPLAFIPVSMFVGYIFGALAQRRMFRYVATTIVIGLLAGCLSGMIVVYPTIYSLGGEGDIGREGLLTFYQMVTGNDRLAIICQALTSDSIDKAFTVVAACLLIRFAPAGLRSYAVYPGNAAIADSVFRENSENLGHGDGIRRGLRYMDRGISRYAAWLKPAKSETGE</sequence>
<reference evidence="2 3" key="1">
    <citation type="submission" date="2017-09" db="EMBL/GenBank/DDBJ databases">
        <title>Draft Genome Sequence of Corynebacterium accolens AH4003.</title>
        <authorList>
            <person name="Chen Y."/>
            <person name="Oosthuysen W.F."/>
            <person name="Kelley S."/>
            <person name="Horswill A."/>
        </authorList>
    </citation>
    <scope>NUCLEOTIDE SEQUENCE [LARGE SCALE GENOMIC DNA]</scope>
    <source>
        <strain evidence="2 3">AH4003</strain>
    </source>
</reference>
<organism evidence="2 3">
    <name type="scientific">Corynebacterium accolens</name>
    <dbReference type="NCBI Taxonomy" id="38284"/>
    <lineage>
        <taxon>Bacteria</taxon>
        <taxon>Bacillati</taxon>
        <taxon>Actinomycetota</taxon>
        <taxon>Actinomycetes</taxon>
        <taxon>Mycobacteriales</taxon>
        <taxon>Corynebacteriaceae</taxon>
        <taxon>Corynebacterium</taxon>
    </lineage>
</organism>
<dbReference type="EMBL" id="NWBP01000016">
    <property type="protein sequence ID" value="PCC83255.1"/>
    <property type="molecule type" value="Genomic_DNA"/>
</dbReference>
<gene>
    <name evidence="2" type="ORF">COM45_05565</name>
</gene>
<evidence type="ECO:0008006" key="4">
    <source>
        <dbReference type="Google" id="ProtNLM"/>
    </source>
</evidence>
<keyword evidence="1" id="KW-1133">Transmembrane helix</keyword>
<dbReference type="Gene3D" id="1.10.1760.20">
    <property type="match status" value="1"/>
</dbReference>
<comment type="caution">
    <text evidence="2">The sequence shown here is derived from an EMBL/GenBank/DDBJ whole genome shotgun (WGS) entry which is preliminary data.</text>
</comment>
<proteinExistence type="predicted"/>
<evidence type="ECO:0000313" key="3">
    <source>
        <dbReference type="Proteomes" id="UP000218690"/>
    </source>
</evidence>
<keyword evidence="1" id="KW-0472">Membrane</keyword>
<dbReference type="AlphaFoldDB" id="A0A2A4AHK8"/>
<feature type="transmembrane region" description="Helical" evidence="1">
    <location>
        <begin position="61"/>
        <end position="81"/>
    </location>
</feature>
<keyword evidence="1" id="KW-0812">Transmembrane</keyword>
<feature type="transmembrane region" description="Helical" evidence="1">
    <location>
        <begin position="35"/>
        <end position="55"/>
    </location>
</feature>
<accession>A0A2A4AHK8</accession>
<feature type="transmembrane region" description="Helical" evidence="1">
    <location>
        <begin position="6"/>
        <end position="28"/>
    </location>
</feature>
<feature type="transmembrane region" description="Helical" evidence="1">
    <location>
        <begin position="88"/>
        <end position="109"/>
    </location>
</feature>